<accession>A0A8J6A2M6</accession>
<evidence type="ECO:0000259" key="2">
    <source>
        <dbReference type="Pfam" id="PF21369"/>
    </source>
</evidence>
<dbReference type="PANTHER" id="PTHR14089:SF6">
    <property type="entry name" value="PRE-MRNA-SPLICING FACTOR RBM22"/>
    <property type="match status" value="1"/>
</dbReference>
<dbReference type="PANTHER" id="PTHR14089">
    <property type="entry name" value="PRE-MRNA-SPLICING FACTOR RBM22"/>
    <property type="match status" value="1"/>
</dbReference>
<dbReference type="GO" id="GO:0017070">
    <property type="term" value="F:U6 snRNA binding"/>
    <property type="evidence" value="ECO:0007669"/>
    <property type="project" value="TreeGrafter"/>
</dbReference>
<keyword evidence="1" id="KW-0694">RNA-binding</keyword>
<protein>
    <submittedName>
        <fullName evidence="3">Pre-mRNA-splicing factor RBM22</fullName>
    </submittedName>
</protein>
<name>A0A8J6A2M6_GALPY</name>
<organism evidence="3 4">
    <name type="scientific">Galemys pyrenaicus</name>
    <name type="common">Iberian desman</name>
    <name type="synonym">Pyrenean desman</name>
    <dbReference type="NCBI Taxonomy" id="202257"/>
    <lineage>
        <taxon>Eukaryota</taxon>
        <taxon>Metazoa</taxon>
        <taxon>Chordata</taxon>
        <taxon>Craniata</taxon>
        <taxon>Vertebrata</taxon>
        <taxon>Euteleostomi</taxon>
        <taxon>Mammalia</taxon>
        <taxon>Eutheria</taxon>
        <taxon>Laurasiatheria</taxon>
        <taxon>Eulipotyphla</taxon>
        <taxon>Talpidae</taxon>
        <taxon>Galemys</taxon>
    </lineage>
</organism>
<dbReference type="InterPro" id="IPR039171">
    <property type="entry name" value="Cwc2/Slt11"/>
</dbReference>
<dbReference type="GO" id="GO:0000974">
    <property type="term" value="C:Prp19 complex"/>
    <property type="evidence" value="ECO:0007669"/>
    <property type="project" value="TreeGrafter"/>
</dbReference>
<dbReference type="OrthoDB" id="10259600at2759"/>
<dbReference type="GO" id="GO:0071006">
    <property type="term" value="C:U2-type catalytic step 1 spliceosome"/>
    <property type="evidence" value="ECO:0007669"/>
    <property type="project" value="TreeGrafter"/>
</dbReference>
<proteinExistence type="predicted"/>
<gene>
    <name evidence="3" type="ORF">J0S82_007149</name>
</gene>
<comment type="caution">
    <text evidence="3">The sequence shown here is derived from an EMBL/GenBank/DDBJ whole genome shotgun (WGS) entry which is preliminary data.</text>
</comment>
<evidence type="ECO:0000313" key="4">
    <source>
        <dbReference type="Proteomes" id="UP000700334"/>
    </source>
</evidence>
<feature type="non-terminal residue" evidence="3">
    <location>
        <position position="143"/>
    </location>
</feature>
<keyword evidence="4" id="KW-1185">Reference proteome</keyword>
<dbReference type="InterPro" id="IPR048995">
    <property type="entry name" value="STL11/RBM22-like_N"/>
</dbReference>
<evidence type="ECO:0000313" key="3">
    <source>
        <dbReference type="EMBL" id="KAG8512698.1"/>
    </source>
</evidence>
<dbReference type="Pfam" id="PF21369">
    <property type="entry name" value="STL11_N"/>
    <property type="match status" value="1"/>
</dbReference>
<dbReference type="AlphaFoldDB" id="A0A8J6A2M6"/>
<dbReference type="GO" id="GO:0071007">
    <property type="term" value="C:U2-type catalytic step 2 spliceosome"/>
    <property type="evidence" value="ECO:0007669"/>
    <property type="project" value="TreeGrafter"/>
</dbReference>
<reference evidence="3" key="1">
    <citation type="journal article" date="2021" name="Evol. Appl.">
        <title>The genome of the Pyrenean desman and the effects of bottlenecks and inbreeding on the genomic landscape of an endangered species.</title>
        <authorList>
            <person name="Escoda L."/>
            <person name="Castresana J."/>
        </authorList>
    </citation>
    <scope>NUCLEOTIDE SEQUENCE</scope>
    <source>
        <strain evidence="3">IBE-C5619</strain>
    </source>
</reference>
<dbReference type="GO" id="GO:0036002">
    <property type="term" value="F:pre-mRNA binding"/>
    <property type="evidence" value="ECO:0007669"/>
    <property type="project" value="TreeGrafter"/>
</dbReference>
<sequence>ACFGENPYVHMTKEKFGRECKICARSFTVFCRCPGVHLCLKKTEVRHTCRKLKDEWTPHLLPLDKRGQECLHRHKKPSLGDLDDHGARQQCAFLQCASRQAGQMATEKTFNKLSVNGCTLSVKRARSQAARGKEGWNHRQGSS</sequence>
<feature type="domain" description="STL11/RBM22-like N-terminal" evidence="2">
    <location>
        <begin position="2"/>
        <end position="52"/>
    </location>
</feature>
<dbReference type="Proteomes" id="UP000700334">
    <property type="component" value="Unassembled WGS sequence"/>
</dbReference>
<evidence type="ECO:0000256" key="1">
    <source>
        <dbReference type="ARBA" id="ARBA00022884"/>
    </source>
</evidence>
<dbReference type="EMBL" id="JAGFMF010011789">
    <property type="protein sequence ID" value="KAG8512698.1"/>
    <property type="molecule type" value="Genomic_DNA"/>
</dbReference>